<protein>
    <recommendedName>
        <fullName evidence="1">Reverse transcriptase domain-containing protein</fullName>
    </recommendedName>
</protein>
<dbReference type="GeneID" id="9060776"/>
<accession>C5KTP6</accession>
<dbReference type="InterPro" id="IPR051320">
    <property type="entry name" value="Viral_Replic_Matur_Polypro"/>
</dbReference>
<evidence type="ECO:0000313" key="3">
    <source>
        <dbReference type="Proteomes" id="UP000007800"/>
    </source>
</evidence>
<dbReference type="EMBL" id="GG676180">
    <property type="protein sequence ID" value="EER11938.1"/>
    <property type="molecule type" value="Genomic_DNA"/>
</dbReference>
<proteinExistence type="predicted"/>
<dbReference type="PANTHER" id="PTHR33064:SF37">
    <property type="entry name" value="RIBONUCLEASE H"/>
    <property type="match status" value="1"/>
</dbReference>
<evidence type="ECO:0000259" key="1">
    <source>
        <dbReference type="PROSITE" id="PS50878"/>
    </source>
</evidence>
<dbReference type="Gene3D" id="3.30.70.270">
    <property type="match status" value="1"/>
</dbReference>
<gene>
    <name evidence="2" type="ORF">Pmar_PMAR019040</name>
</gene>
<dbReference type="PROSITE" id="PS50878">
    <property type="entry name" value="RT_POL"/>
    <property type="match status" value="1"/>
</dbReference>
<dbReference type="InterPro" id="IPR043502">
    <property type="entry name" value="DNA/RNA_pol_sf"/>
</dbReference>
<sequence length="574" mass="64018">MGWTHSASYWCYALRRLLDTAVPELLPYMVTYMDDCLLWHPVRAQCEAMLQAVIFAVRTAGAEVPPHKVRGPDREVEFLGMSLGPDGYRVADHTLKDLRLALSDRPQTLRGLRVKLGLMQFCKSLWSPVTGGAAGTLTHLTQPLTALIGEMTSTGARRNARLPWTPEFDQIWAKIFRTMVPQTIGFHTASTAQEDIQFVLSSDASPIAAAAVLYVGSRRELLTALDKPLEVDSEWLGNWGRVIGIWTHRWSKAERRYDIIDKELFGLTKSLLHWRYRILETILRIRFSRRGSTDDHEIGRVLALTDSSAALGRFLARNSYVLKPQGSRDRRWLGWLADLSDFPEVDLTVRHVNGPRNRLSDILSRLLPGENAILSEGHSRPLALAVPIVSDAEEGGGRQGGEDLNRLLSFFDNANDFIIDKQKIDNTTKVHGATLAKWCSYFLHTDDTADEDLPSSAVAALAIGLVRWGPGLFVIRDAVADEIIWSLVIPLGSAEDLPALLSTNYLPGWSIREWVSFVYHDLSLHQGVDSALEALVRHFWWPGCGKHAADAVRRMAAATGRLPVDGELVVWASP</sequence>
<organism evidence="3">
    <name type="scientific">Perkinsus marinus (strain ATCC 50983 / TXsc)</name>
    <dbReference type="NCBI Taxonomy" id="423536"/>
    <lineage>
        <taxon>Eukaryota</taxon>
        <taxon>Sar</taxon>
        <taxon>Alveolata</taxon>
        <taxon>Perkinsozoa</taxon>
        <taxon>Perkinsea</taxon>
        <taxon>Perkinsida</taxon>
        <taxon>Perkinsidae</taxon>
        <taxon>Perkinsus</taxon>
    </lineage>
</organism>
<dbReference type="Proteomes" id="UP000007800">
    <property type="component" value="Unassembled WGS sequence"/>
</dbReference>
<evidence type="ECO:0000313" key="2">
    <source>
        <dbReference type="EMBL" id="EER11938.1"/>
    </source>
</evidence>
<reference evidence="2 3" key="1">
    <citation type="submission" date="2008-07" db="EMBL/GenBank/DDBJ databases">
        <authorList>
            <person name="El-Sayed N."/>
            <person name="Caler E."/>
            <person name="Inman J."/>
            <person name="Amedeo P."/>
            <person name="Hass B."/>
            <person name="Wortman J."/>
        </authorList>
    </citation>
    <scope>NUCLEOTIDE SEQUENCE [LARGE SCALE GENOMIC DNA]</scope>
    <source>
        <strain evidence="3">ATCC 50983 / TXsc</strain>
    </source>
</reference>
<name>C5KTP6_PERM5</name>
<dbReference type="AlphaFoldDB" id="C5KTP6"/>
<dbReference type="InterPro" id="IPR000477">
    <property type="entry name" value="RT_dom"/>
</dbReference>
<dbReference type="InParanoid" id="C5KTP6"/>
<dbReference type="InterPro" id="IPR043128">
    <property type="entry name" value="Rev_trsase/Diguanyl_cyclase"/>
</dbReference>
<feature type="domain" description="Reverse transcriptase" evidence="1">
    <location>
        <begin position="1"/>
        <end position="83"/>
    </location>
</feature>
<dbReference type="SUPFAM" id="SSF56672">
    <property type="entry name" value="DNA/RNA polymerases"/>
    <property type="match status" value="1"/>
</dbReference>
<dbReference type="PANTHER" id="PTHR33064">
    <property type="entry name" value="POL PROTEIN"/>
    <property type="match status" value="1"/>
</dbReference>
<dbReference type="RefSeq" id="XP_002780143.1">
    <property type="nucleotide sequence ID" value="XM_002780097.1"/>
</dbReference>
<keyword evidence="3" id="KW-1185">Reference proteome</keyword>